<accession>A0A3D8IH03</accession>
<proteinExistence type="predicted"/>
<dbReference type="Proteomes" id="UP000256650">
    <property type="component" value="Unassembled WGS sequence"/>
</dbReference>
<evidence type="ECO:0000256" key="3">
    <source>
        <dbReference type="ARBA" id="ARBA00022723"/>
    </source>
</evidence>
<dbReference type="Pfam" id="PF13186">
    <property type="entry name" value="SPASM"/>
    <property type="match status" value="1"/>
</dbReference>
<dbReference type="GO" id="GO:0003824">
    <property type="term" value="F:catalytic activity"/>
    <property type="evidence" value="ECO:0007669"/>
    <property type="project" value="InterPro"/>
</dbReference>
<keyword evidence="8" id="KW-1185">Reference proteome</keyword>
<sequence length="282" mass="32004">MRFKKIFIEITNFCGLNCSFCTPMKAKDTMPLNLFSKIIREIQPYTKLCALHILGDPLTLHNLKSYLDSAQDLRIEITTSGFYLTPQNTALLLNHPNIHQINFSLTSALYQKNKVNLDSYLTPILDFCATHQHLQSEKFINLRLWNLNATLSAPSKNTEIYQALQDFFHLDLIAPTKTRLAYKIHLVGAPFFQWADEKAPPQHKEGFCYGASEQLGILCNGVVVPCCFDTKGEIPLGNLNSQSLNEILHTPRIESLILGFKEGKRIESLCQNCSYLPQPTQQ</sequence>
<keyword evidence="5" id="KW-0411">Iron-sulfur</keyword>
<protein>
    <submittedName>
        <fullName evidence="7">Radical SAM protein</fullName>
    </submittedName>
</protein>
<dbReference type="SFLD" id="SFLDS00029">
    <property type="entry name" value="Radical_SAM"/>
    <property type="match status" value="1"/>
</dbReference>
<dbReference type="CDD" id="cd21122">
    <property type="entry name" value="SPASM_rSAM"/>
    <property type="match status" value="1"/>
</dbReference>
<keyword evidence="2" id="KW-0949">S-adenosyl-L-methionine</keyword>
<feature type="domain" description="4Fe4S-binding SPASM" evidence="6">
    <location>
        <begin position="208"/>
        <end position="273"/>
    </location>
</feature>
<dbReference type="AlphaFoldDB" id="A0A3D8IH03"/>
<dbReference type="Gene3D" id="3.20.20.70">
    <property type="entry name" value="Aldolase class I"/>
    <property type="match status" value="1"/>
</dbReference>
<reference evidence="7 8" key="1">
    <citation type="submission" date="2018-04" db="EMBL/GenBank/DDBJ databases">
        <title>Novel Campyloabacter and Helicobacter Species and Strains.</title>
        <authorList>
            <person name="Mannion A.J."/>
            <person name="Shen Z."/>
            <person name="Fox J.G."/>
        </authorList>
    </citation>
    <scope>NUCLEOTIDE SEQUENCE [LARGE SCALE GENOMIC DNA]</scope>
    <source>
        <strain evidence="7 8">MIT 99-5101</strain>
    </source>
</reference>
<evidence type="ECO:0000256" key="4">
    <source>
        <dbReference type="ARBA" id="ARBA00023004"/>
    </source>
</evidence>
<dbReference type="GO" id="GO:0046872">
    <property type="term" value="F:metal ion binding"/>
    <property type="evidence" value="ECO:0007669"/>
    <property type="project" value="UniProtKB-KW"/>
</dbReference>
<dbReference type="GO" id="GO:0051536">
    <property type="term" value="F:iron-sulfur cluster binding"/>
    <property type="evidence" value="ECO:0007669"/>
    <property type="project" value="UniProtKB-KW"/>
</dbReference>
<name>A0A3D8IH03_9HELI</name>
<dbReference type="InterPro" id="IPR050377">
    <property type="entry name" value="Radical_SAM_PqqE_MftC-like"/>
</dbReference>
<dbReference type="PANTHER" id="PTHR11228:SF7">
    <property type="entry name" value="PQQA PEPTIDE CYCLASE"/>
    <property type="match status" value="1"/>
</dbReference>
<dbReference type="EMBL" id="NXLS01000001">
    <property type="protein sequence ID" value="RDU64482.1"/>
    <property type="molecule type" value="Genomic_DNA"/>
</dbReference>
<dbReference type="PANTHER" id="PTHR11228">
    <property type="entry name" value="RADICAL SAM DOMAIN PROTEIN"/>
    <property type="match status" value="1"/>
</dbReference>
<evidence type="ECO:0000256" key="5">
    <source>
        <dbReference type="ARBA" id="ARBA00023014"/>
    </source>
</evidence>
<dbReference type="SUPFAM" id="SSF102114">
    <property type="entry name" value="Radical SAM enzymes"/>
    <property type="match status" value="1"/>
</dbReference>
<gene>
    <name evidence="7" type="ORF">CQA43_01385</name>
</gene>
<keyword evidence="3" id="KW-0479">Metal-binding</keyword>
<dbReference type="InterPro" id="IPR007197">
    <property type="entry name" value="rSAM"/>
</dbReference>
<keyword evidence="4" id="KW-0408">Iron</keyword>
<dbReference type="InterPro" id="IPR023885">
    <property type="entry name" value="4Fe4S-binding_SPASM_dom"/>
</dbReference>
<comment type="cofactor">
    <cofactor evidence="1">
        <name>[4Fe-4S] cluster</name>
        <dbReference type="ChEBI" id="CHEBI:49883"/>
    </cofactor>
</comment>
<comment type="caution">
    <text evidence="7">The sequence shown here is derived from an EMBL/GenBank/DDBJ whole genome shotgun (WGS) entry which is preliminary data.</text>
</comment>
<evidence type="ECO:0000313" key="7">
    <source>
        <dbReference type="EMBL" id="RDU64482.1"/>
    </source>
</evidence>
<evidence type="ECO:0000256" key="2">
    <source>
        <dbReference type="ARBA" id="ARBA00022691"/>
    </source>
</evidence>
<organism evidence="7 8">
    <name type="scientific">Helicobacter ganmani</name>
    <dbReference type="NCBI Taxonomy" id="60246"/>
    <lineage>
        <taxon>Bacteria</taxon>
        <taxon>Pseudomonadati</taxon>
        <taxon>Campylobacterota</taxon>
        <taxon>Epsilonproteobacteria</taxon>
        <taxon>Campylobacterales</taxon>
        <taxon>Helicobacteraceae</taxon>
        <taxon>Helicobacter</taxon>
    </lineage>
</organism>
<dbReference type="InterPro" id="IPR058240">
    <property type="entry name" value="rSAM_sf"/>
</dbReference>
<dbReference type="RefSeq" id="WP_115550817.1">
    <property type="nucleotide sequence ID" value="NZ_CAQNTT010000005.1"/>
</dbReference>
<evidence type="ECO:0000259" key="6">
    <source>
        <dbReference type="Pfam" id="PF13186"/>
    </source>
</evidence>
<evidence type="ECO:0000313" key="8">
    <source>
        <dbReference type="Proteomes" id="UP000256650"/>
    </source>
</evidence>
<evidence type="ECO:0000256" key="1">
    <source>
        <dbReference type="ARBA" id="ARBA00001966"/>
    </source>
</evidence>
<dbReference type="InterPro" id="IPR013785">
    <property type="entry name" value="Aldolase_TIM"/>
</dbReference>
<dbReference type="CDD" id="cd01335">
    <property type="entry name" value="Radical_SAM"/>
    <property type="match status" value="1"/>
</dbReference>
<dbReference type="OrthoDB" id="9805809at2"/>